<dbReference type="SMART" id="SM00028">
    <property type="entry name" value="TPR"/>
    <property type="match status" value="4"/>
</dbReference>
<dbReference type="Gene3D" id="1.10.10.10">
    <property type="entry name" value="Winged helix-like DNA-binding domain superfamily/Winged helix DNA-binding domain"/>
    <property type="match status" value="1"/>
</dbReference>
<organism evidence="4 5">
    <name type="scientific">Mesorhizobium onobrychidis</name>
    <dbReference type="NCBI Taxonomy" id="2775404"/>
    <lineage>
        <taxon>Bacteria</taxon>
        <taxon>Pseudomonadati</taxon>
        <taxon>Pseudomonadota</taxon>
        <taxon>Alphaproteobacteria</taxon>
        <taxon>Hyphomicrobiales</taxon>
        <taxon>Phyllobacteriaceae</taxon>
        <taxon>Mesorhizobium</taxon>
    </lineage>
</organism>
<dbReference type="SUPFAM" id="SSF48452">
    <property type="entry name" value="TPR-like"/>
    <property type="match status" value="2"/>
</dbReference>
<feature type="domain" description="Bacterial transcriptional activator" evidence="3">
    <location>
        <begin position="100"/>
        <end position="240"/>
    </location>
</feature>
<dbReference type="SUPFAM" id="SSF46894">
    <property type="entry name" value="C-terminal effector domain of the bipartite response regulators"/>
    <property type="match status" value="1"/>
</dbReference>
<evidence type="ECO:0000256" key="2">
    <source>
        <dbReference type="ARBA" id="ARBA00023163"/>
    </source>
</evidence>
<dbReference type="Gene3D" id="1.25.40.10">
    <property type="entry name" value="Tetratricopeptide repeat domain"/>
    <property type="match status" value="2"/>
</dbReference>
<accession>A0ABY5QTC1</accession>
<keyword evidence="5" id="KW-1185">Reference proteome</keyword>
<gene>
    <name evidence="4" type="ORF">IHQ72_27115</name>
</gene>
<dbReference type="InterPro" id="IPR011990">
    <property type="entry name" value="TPR-like_helical_dom_sf"/>
</dbReference>
<evidence type="ECO:0000313" key="5">
    <source>
        <dbReference type="Proteomes" id="UP001058098"/>
    </source>
</evidence>
<sequence length="664" mass="73185">MRVRLLGGFEVVSPQGQTIRFATRKTSLLFAALVLAGRRGVRRDALSEAFWSGRGDAQARNSLRQALVDIRRSFPAGNGAAIHVEGDLDTVTLVAGSDEVDIWVFDQKIQASQIAGLASAADLYGGDVLGSESIPDGLDGWFAPHQSSYRRKALQLVERLSLAPPAVGSTEELACERLAERLLASDPTAEEAHRALIRLYRHRGKANAALRQFLLCREALQRDLGVEPEEATRALIDDQHGAEKRSEEPPIMPPRDHAISAVPLERDQPSVVVLPFENLSGPDDDFLVEGVVEEITATLSRVRDFFVIARQSAYAYKGRFVDLPEIGKELGIQYAVEGTVRRAADRVRVSVKLVDTKTRAQIWSERYDRAATDIFALQDEIAGHVAGAIHPALLNAEIEQARRKQPDNLRAYELVLRAYPNVWSATVEDNRRAISLLEQAITTDPDYGRAHALLAWGHSQNVVYLWASDPATERALALAEAEKASRLTSNDPMALTAIGAALTMCSGDQDRAAAYVEKALALDPNSAWAWARFGWIEIFRDHPKTARECFERALALSPFDLLEHNFRAGIAVTYGLEGDYALAAKLTQRMLDKNPQLTWAYRQLASFSASAGDLPTASDAIAKLRAANPRVSIAVMKTSHPLRHIPRLFDMFVEGWRLAGLPEE</sequence>
<reference evidence="4" key="1">
    <citation type="submission" date="2020-09" db="EMBL/GenBank/DDBJ databases">
        <title>Rhizobia associated with sainfoin plants.</title>
        <authorList>
            <person name="Asharfi S."/>
            <person name="Kuzmanovic N."/>
            <person name="Bunk B."/>
            <person name="Sproeer C."/>
            <person name="Becker M."/>
            <person name="Thuenen T."/>
        </authorList>
    </citation>
    <scope>NUCLEOTIDE SEQUENCE</scope>
    <source>
        <strain evidence="4">OM4</strain>
    </source>
</reference>
<dbReference type="InterPro" id="IPR016032">
    <property type="entry name" value="Sig_transdc_resp-reg_C-effctor"/>
</dbReference>
<dbReference type="InterPro" id="IPR019734">
    <property type="entry name" value="TPR_rpt"/>
</dbReference>
<evidence type="ECO:0000256" key="1">
    <source>
        <dbReference type="ARBA" id="ARBA00023015"/>
    </source>
</evidence>
<proteinExistence type="predicted"/>
<evidence type="ECO:0000259" key="3">
    <source>
        <dbReference type="SMART" id="SM01043"/>
    </source>
</evidence>
<keyword evidence="2" id="KW-0804">Transcription</keyword>
<dbReference type="SMART" id="SM01043">
    <property type="entry name" value="BTAD"/>
    <property type="match status" value="1"/>
</dbReference>
<dbReference type="PANTHER" id="PTHR35807:SF1">
    <property type="entry name" value="TRANSCRIPTIONAL REGULATOR REDD"/>
    <property type="match status" value="1"/>
</dbReference>
<dbReference type="InterPro" id="IPR051677">
    <property type="entry name" value="AfsR-DnrI-RedD_regulator"/>
</dbReference>
<protein>
    <recommendedName>
        <fullName evidence="3">Bacterial transcriptional activator domain-containing protein</fullName>
    </recommendedName>
</protein>
<dbReference type="InterPro" id="IPR036388">
    <property type="entry name" value="WH-like_DNA-bd_sf"/>
</dbReference>
<evidence type="ECO:0000313" key="4">
    <source>
        <dbReference type="EMBL" id="UVC14293.1"/>
    </source>
</evidence>
<dbReference type="Proteomes" id="UP001058098">
    <property type="component" value="Chromosome"/>
</dbReference>
<keyword evidence="1" id="KW-0805">Transcription regulation</keyword>
<dbReference type="InterPro" id="IPR005158">
    <property type="entry name" value="BTAD"/>
</dbReference>
<dbReference type="Pfam" id="PF03704">
    <property type="entry name" value="BTAD"/>
    <property type="match status" value="1"/>
</dbReference>
<dbReference type="RefSeq" id="WP_258118463.1">
    <property type="nucleotide sequence ID" value="NZ_CP062229.1"/>
</dbReference>
<dbReference type="Gene3D" id="3.40.50.10070">
    <property type="entry name" value="TolB, N-terminal domain"/>
    <property type="match status" value="1"/>
</dbReference>
<name>A0ABY5QTC1_9HYPH</name>
<dbReference type="PANTHER" id="PTHR35807">
    <property type="entry name" value="TRANSCRIPTIONAL REGULATOR REDD-RELATED"/>
    <property type="match status" value="1"/>
</dbReference>
<dbReference type="EMBL" id="CP062229">
    <property type="protein sequence ID" value="UVC14293.1"/>
    <property type="molecule type" value="Genomic_DNA"/>
</dbReference>